<name>A0ABY3FQR5_9BACI</name>
<keyword evidence="2" id="KW-1185">Reference proteome</keyword>
<comment type="caution">
    <text evidence="1">The sequence shown here is derived from an EMBL/GenBank/DDBJ whole genome shotgun (WGS) entry which is preliminary data.</text>
</comment>
<evidence type="ECO:0000313" key="2">
    <source>
        <dbReference type="Proteomes" id="UP000429980"/>
    </source>
</evidence>
<accession>A0ABY3FQR5</accession>
<proteinExistence type="predicted"/>
<dbReference type="EMBL" id="NILF01000065">
    <property type="protein sequence ID" value="TWL34323.1"/>
    <property type="molecule type" value="Genomic_DNA"/>
</dbReference>
<protein>
    <submittedName>
        <fullName evidence="1">Uncharacterized protein</fullName>
    </submittedName>
</protein>
<organism evidence="1 2">
    <name type="scientific">Bacillus paralicheniformis</name>
    <dbReference type="NCBI Taxonomy" id="1648923"/>
    <lineage>
        <taxon>Bacteria</taxon>
        <taxon>Bacillati</taxon>
        <taxon>Bacillota</taxon>
        <taxon>Bacilli</taxon>
        <taxon>Bacillales</taxon>
        <taxon>Bacillaceae</taxon>
        <taxon>Bacillus</taxon>
    </lineage>
</organism>
<reference evidence="1 2" key="1">
    <citation type="submission" date="2019-06" db="EMBL/GenBank/DDBJ databases">
        <title>Genome sequence analysis of &gt;100 Bacillus licheniformis strains suggests intrinsic resistance to this species.</title>
        <authorList>
            <person name="Wels M."/>
            <person name="Siezen R.J."/>
            <person name="Johansen E."/>
            <person name="Stuer-Lauridsen B."/>
            <person name="Bjerre K."/>
            <person name="Nielsen B.K.K."/>
        </authorList>
    </citation>
    <scope>NUCLEOTIDE SEQUENCE [LARGE SCALE GENOMIC DNA]</scope>
    <source>
        <strain evidence="1 2">BAC-15381</strain>
    </source>
</reference>
<evidence type="ECO:0000313" key="1">
    <source>
        <dbReference type="EMBL" id="TWL34323.1"/>
    </source>
</evidence>
<dbReference type="Proteomes" id="UP000429980">
    <property type="component" value="Unassembled WGS sequence"/>
</dbReference>
<gene>
    <name evidence="1" type="ORF">CHCC15381_4607</name>
</gene>
<sequence length="41" mass="5175">MLFLLCDEFAFLLNQVFLIRMKKKKDQIRKMTEFRHLRFLL</sequence>